<evidence type="ECO:0000313" key="1">
    <source>
        <dbReference type="EMBL" id="KQH75405.1"/>
    </source>
</evidence>
<evidence type="ECO:0000313" key="2">
    <source>
        <dbReference type="Proteomes" id="UP000051677"/>
    </source>
</evidence>
<dbReference type="STRING" id="1778.A9W97_17715"/>
<dbReference type="AlphaFoldDB" id="A0A0Q2Q5Z4"/>
<sequence length="100" mass="10884">MSTAVQVCPVVSSVDENGTQRITLLDADDSVLCGAYKPPGHTHWRLYMSAALARVGAPAALMPATHLLTARREDACQWLELIGHLYAHPAEARIPRPDCH</sequence>
<protein>
    <submittedName>
        <fullName evidence="1">Uncharacterized protein</fullName>
    </submittedName>
</protein>
<comment type="caution">
    <text evidence="1">The sequence shown here is derived from an EMBL/GenBank/DDBJ whole genome shotgun (WGS) entry which is preliminary data.</text>
</comment>
<gene>
    <name evidence="1" type="ORF">AO501_23195</name>
</gene>
<reference evidence="1 2" key="1">
    <citation type="submission" date="2015-10" db="EMBL/GenBank/DDBJ databases">
        <title>Mycobacterium gordonae draft genome assembly.</title>
        <authorList>
            <person name="Ustinova V."/>
            <person name="Smirnova T."/>
            <person name="Blagodatskikh K."/>
            <person name="Varlamov D."/>
            <person name="Larionova E."/>
            <person name="Chernousova L."/>
        </authorList>
    </citation>
    <scope>NUCLEOTIDE SEQUENCE [LARGE SCALE GENOMIC DNA]</scope>
    <source>
        <strain evidence="1 2">CTRI 14-8773</strain>
    </source>
</reference>
<dbReference type="EMBL" id="LKTM01000377">
    <property type="protein sequence ID" value="KQH75405.1"/>
    <property type="molecule type" value="Genomic_DNA"/>
</dbReference>
<accession>A0A0Q2Q5Z4</accession>
<proteinExistence type="predicted"/>
<dbReference type="Proteomes" id="UP000051677">
    <property type="component" value="Unassembled WGS sequence"/>
</dbReference>
<organism evidence="1 2">
    <name type="scientific">Mycobacterium gordonae</name>
    <dbReference type="NCBI Taxonomy" id="1778"/>
    <lineage>
        <taxon>Bacteria</taxon>
        <taxon>Bacillati</taxon>
        <taxon>Actinomycetota</taxon>
        <taxon>Actinomycetes</taxon>
        <taxon>Mycobacteriales</taxon>
        <taxon>Mycobacteriaceae</taxon>
        <taxon>Mycobacterium</taxon>
    </lineage>
</organism>
<name>A0A0Q2Q5Z4_MYCGO</name>